<reference evidence="1" key="2">
    <citation type="submission" date="2020-09" db="EMBL/GenBank/DDBJ databases">
        <authorList>
            <person name="Sun Q."/>
            <person name="Zhou Y."/>
        </authorList>
    </citation>
    <scope>NUCLEOTIDE SEQUENCE</scope>
    <source>
        <strain evidence="1">CGMCC 4.7398</strain>
    </source>
</reference>
<dbReference type="RefSeq" id="WP_229872539.1">
    <property type="nucleotide sequence ID" value="NZ_BNAS01000005.1"/>
</dbReference>
<dbReference type="InterPro" id="IPR008984">
    <property type="entry name" value="SMAD_FHA_dom_sf"/>
</dbReference>
<evidence type="ECO:0000313" key="2">
    <source>
        <dbReference type="Proteomes" id="UP000627369"/>
    </source>
</evidence>
<gene>
    <name evidence="1" type="ORF">GCM10017772_34120</name>
</gene>
<dbReference type="Proteomes" id="UP000627369">
    <property type="component" value="Unassembled WGS sequence"/>
</dbReference>
<accession>A0A919G218</accession>
<dbReference type="AlphaFoldDB" id="A0A919G218"/>
<organism evidence="1 2">
    <name type="scientific">Promicromonospora soli</name>
    <dbReference type="NCBI Taxonomy" id="2035533"/>
    <lineage>
        <taxon>Bacteria</taxon>
        <taxon>Bacillati</taxon>
        <taxon>Actinomycetota</taxon>
        <taxon>Actinomycetes</taxon>
        <taxon>Micrococcales</taxon>
        <taxon>Promicromonosporaceae</taxon>
        <taxon>Promicromonospora</taxon>
    </lineage>
</organism>
<name>A0A919G218_9MICO</name>
<dbReference type="EMBL" id="BNAS01000005">
    <property type="protein sequence ID" value="GHH76174.1"/>
    <property type="molecule type" value="Genomic_DNA"/>
</dbReference>
<protein>
    <recommendedName>
        <fullName evidence="3">FHA domain-containing protein</fullName>
    </recommendedName>
</protein>
<dbReference type="SUPFAM" id="SSF49879">
    <property type="entry name" value="SMAD/FHA domain"/>
    <property type="match status" value="1"/>
</dbReference>
<reference evidence="1" key="1">
    <citation type="journal article" date="2014" name="Int. J. Syst. Evol. Microbiol.">
        <title>Complete genome sequence of Corynebacterium casei LMG S-19264T (=DSM 44701T), isolated from a smear-ripened cheese.</title>
        <authorList>
            <consortium name="US DOE Joint Genome Institute (JGI-PGF)"/>
            <person name="Walter F."/>
            <person name="Albersmeier A."/>
            <person name="Kalinowski J."/>
            <person name="Ruckert C."/>
        </authorList>
    </citation>
    <scope>NUCLEOTIDE SEQUENCE</scope>
    <source>
        <strain evidence="1">CGMCC 4.7398</strain>
    </source>
</reference>
<evidence type="ECO:0000313" key="1">
    <source>
        <dbReference type="EMBL" id="GHH76174.1"/>
    </source>
</evidence>
<proteinExistence type="predicted"/>
<evidence type="ECO:0008006" key="3">
    <source>
        <dbReference type="Google" id="ProtNLM"/>
    </source>
</evidence>
<keyword evidence="2" id="KW-1185">Reference proteome</keyword>
<sequence length="264" mass="29341">MTDIPQMEGTEPLSASHASLAFGVPTSKPGTIYALSVSGGIRLGAREERTVVFGRNRPEVHVCVGEDDLRISRNQGTVTFREGQWWLANTGHRALQLPRSMTLFPEDDPYPVDAGYTPVFVNGTARRRHLLELYVAGEDGRLPRPAPDAATLRDKPWKLRADERLALISLAQKYLLHEAYPQPCTWQQVAVDLSALRPGEQWSGKRVEHLVSGVRHRLSRAGVPGLTREEVGEPVGNMLNHNLITELLQTRTLVPPDVLLLEDL</sequence>
<comment type="caution">
    <text evidence="1">The sequence shown here is derived from an EMBL/GenBank/DDBJ whole genome shotgun (WGS) entry which is preliminary data.</text>
</comment>